<evidence type="ECO:0000313" key="3">
    <source>
        <dbReference type="EMBL" id="ROP35772.1"/>
    </source>
</evidence>
<dbReference type="OrthoDB" id="9800167at2"/>
<dbReference type="EMBL" id="RJKM01000001">
    <property type="protein sequence ID" value="ROP35772.1"/>
    <property type="molecule type" value="Genomic_DNA"/>
</dbReference>
<feature type="domain" description="Fatty acid desaturase" evidence="2">
    <location>
        <begin position="61"/>
        <end position="309"/>
    </location>
</feature>
<keyword evidence="1" id="KW-0472">Membrane</keyword>
<organism evidence="3 4">
    <name type="scientific">Saccharothrix texasensis</name>
    <dbReference type="NCBI Taxonomy" id="103734"/>
    <lineage>
        <taxon>Bacteria</taxon>
        <taxon>Bacillati</taxon>
        <taxon>Actinomycetota</taxon>
        <taxon>Actinomycetes</taxon>
        <taxon>Pseudonocardiales</taxon>
        <taxon>Pseudonocardiaceae</taxon>
        <taxon>Saccharothrix</taxon>
    </lineage>
</organism>
<keyword evidence="1" id="KW-0812">Transmembrane</keyword>
<name>A0A3N1H0I6_9PSEU</name>
<dbReference type="CDD" id="cd03510">
    <property type="entry name" value="Rhizobitoxine-FADS-like"/>
    <property type="match status" value="1"/>
</dbReference>
<dbReference type="InterPro" id="IPR012171">
    <property type="entry name" value="Fatty_acid_desaturase"/>
</dbReference>
<dbReference type="GO" id="GO:0008610">
    <property type="term" value="P:lipid biosynthetic process"/>
    <property type="evidence" value="ECO:0007669"/>
    <property type="project" value="UniProtKB-ARBA"/>
</dbReference>
<reference evidence="3 4" key="1">
    <citation type="submission" date="2018-11" db="EMBL/GenBank/DDBJ databases">
        <title>Sequencing the genomes of 1000 actinobacteria strains.</title>
        <authorList>
            <person name="Klenk H.-P."/>
        </authorList>
    </citation>
    <scope>NUCLEOTIDE SEQUENCE [LARGE SCALE GENOMIC DNA]</scope>
    <source>
        <strain evidence="3 4">DSM 44231</strain>
    </source>
</reference>
<keyword evidence="1" id="KW-1133">Transmembrane helix</keyword>
<protein>
    <submittedName>
        <fullName evidence="3">Fatty acid desaturase</fullName>
    </submittedName>
</protein>
<feature type="transmembrane region" description="Helical" evidence="1">
    <location>
        <begin position="46"/>
        <end position="71"/>
    </location>
</feature>
<evidence type="ECO:0000256" key="1">
    <source>
        <dbReference type="SAM" id="Phobius"/>
    </source>
</evidence>
<feature type="transmembrane region" description="Helical" evidence="1">
    <location>
        <begin position="208"/>
        <end position="226"/>
    </location>
</feature>
<dbReference type="GO" id="GO:0016717">
    <property type="term" value="F:oxidoreductase activity, acting on paired donors, with oxidation of a pair of donors resulting in the reduction of molecular oxygen to two molecules of water"/>
    <property type="evidence" value="ECO:0007669"/>
    <property type="project" value="TreeGrafter"/>
</dbReference>
<feature type="transmembrane region" description="Helical" evidence="1">
    <location>
        <begin position="232"/>
        <end position="249"/>
    </location>
</feature>
<evidence type="ECO:0000313" key="4">
    <source>
        <dbReference type="Proteomes" id="UP000268727"/>
    </source>
</evidence>
<dbReference type="PANTHER" id="PTHR19353">
    <property type="entry name" value="FATTY ACID DESATURASE 2"/>
    <property type="match status" value="1"/>
</dbReference>
<dbReference type="RefSeq" id="WP_123741854.1">
    <property type="nucleotide sequence ID" value="NZ_RJKM01000001.1"/>
</dbReference>
<dbReference type="GO" id="GO:0016020">
    <property type="term" value="C:membrane"/>
    <property type="evidence" value="ECO:0007669"/>
    <property type="project" value="TreeGrafter"/>
</dbReference>
<dbReference type="PANTHER" id="PTHR19353:SF19">
    <property type="entry name" value="DELTA(5) FATTY ACID DESATURASE C-RELATED"/>
    <property type="match status" value="1"/>
</dbReference>
<dbReference type="AlphaFoldDB" id="A0A3N1H0I6"/>
<dbReference type="InterPro" id="IPR005804">
    <property type="entry name" value="FA_desaturase_dom"/>
</dbReference>
<evidence type="ECO:0000259" key="2">
    <source>
        <dbReference type="Pfam" id="PF00487"/>
    </source>
</evidence>
<comment type="caution">
    <text evidence="3">The sequence shown here is derived from an EMBL/GenBank/DDBJ whole genome shotgun (WGS) entry which is preliminary data.</text>
</comment>
<proteinExistence type="predicted"/>
<sequence>MSDEYTWAFDGKRYRMYRFPKEVESGVKELNRSDNWHAMLAWLEDLVWMAFCTWLCVGVSYWFYPLAVLVIGARQRGLSTILHDCAHGIGASNRKVQMFVGTVLTAYPIFQQHYAYKISHVFTHHPKLGNPEGDPDLRFFIEQRAYEMSSPRAYVLRTVIMPLFGTQTWAYLKYLVRNRYRLLKQGRVRSADAPQTPISKRKRVLDRVGFWAFWATVVTVCVSQGWGLELLLFWVVPYLTSFQILGWYIELSEHTPLVRDSNVDLYMTRNRKSRTWEKFLTGIHNDNYHLEHHLDPRTPFWNLGKARQVRLADPNYAEVDRQLGGLFTKGPEGQQSAISAIVESMTYKPEQPHVAA</sequence>
<dbReference type="Pfam" id="PF00487">
    <property type="entry name" value="FA_desaturase"/>
    <property type="match status" value="1"/>
</dbReference>
<dbReference type="Proteomes" id="UP000268727">
    <property type="component" value="Unassembled WGS sequence"/>
</dbReference>
<gene>
    <name evidence="3" type="ORF">EDD40_1024</name>
</gene>
<accession>A0A3N1H0I6</accession>
<keyword evidence="4" id="KW-1185">Reference proteome</keyword>